<sequence>MLLVVLAAESVDLKDVVSVVGPATVYQTQGTTAIFAVLEASSLETLTKDLGMEGLDIRLYEPLDPDQKFAIPSSKGKHFLVFNGMTPDAGTEDEFNAWYAEEHIPMLRRVPGWRSSVRFKLVDASVGVESVTQYLALHEWERMDAFQTDGFKQATSTAWRRRVVEEGVHKKERLVLEFMEN</sequence>
<dbReference type="Gene3D" id="3.30.70.100">
    <property type="match status" value="1"/>
</dbReference>
<evidence type="ECO:0000313" key="2">
    <source>
        <dbReference type="Proteomes" id="UP000613580"/>
    </source>
</evidence>
<keyword evidence="2" id="KW-1185">Reference proteome</keyword>
<gene>
    <name evidence="1" type="ORF">HMN09_01017500</name>
</gene>
<comment type="caution">
    <text evidence="1">The sequence shown here is derived from an EMBL/GenBank/DDBJ whole genome shotgun (WGS) entry which is preliminary data.</text>
</comment>
<dbReference type="InterPro" id="IPR011008">
    <property type="entry name" value="Dimeric_a/b-barrel"/>
</dbReference>
<name>A0A8H6SEC4_MYCCL</name>
<dbReference type="OrthoDB" id="2851338at2759"/>
<dbReference type="EMBL" id="JACAZE010000015">
    <property type="protein sequence ID" value="KAF7297966.1"/>
    <property type="molecule type" value="Genomic_DNA"/>
</dbReference>
<evidence type="ECO:0000313" key="1">
    <source>
        <dbReference type="EMBL" id="KAF7297966.1"/>
    </source>
</evidence>
<dbReference type="SUPFAM" id="SSF54909">
    <property type="entry name" value="Dimeric alpha+beta barrel"/>
    <property type="match status" value="1"/>
</dbReference>
<dbReference type="Proteomes" id="UP000613580">
    <property type="component" value="Unassembled WGS sequence"/>
</dbReference>
<dbReference type="AlphaFoldDB" id="A0A8H6SEC4"/>
<accession>A0A8H6SEC4</accession>
<organism evidence="1 2">
    <name type="scientific">Mycena chlorophos</name>
    <name type="common">Agaric fungus</name>
    <name type="synonym">Agaricus chlorophos</name>
    <dbReference type="NCBI Taxonomy" id="658473"/>
    <lineage>
        <taxon>Eukaryota</taxon>
        <taxon>Fungi</taxon>
        <taxon>Dikarya</taxon>
        <taxon>Basidiomycota</taxon>
        <taxon>Agaricomycotina</taxon>
        <taxon>Agaricomycetes</taxon>
        <taxon>Agaricomycetidae</taxon>
        <taxon>Agaricales</taxon>
        <taxon>Marasmiineae</taxon>
        <taxon>Mycenaceae</taxon>
        <taxon>Mycena</taxon>
    </lineage>
</organism>
<protein>
    <submittedName>
        <fullName evidence="1">Uncharacterized protein</fullName>
    </submittedName>
</protein>
<proteinExistence type="predicted"/>
<reference evidence="1" key="1">
    <citation type="submission" date="2020-05" db="EMBL/GenBank/DDBJ databases">
        <title>Mycena genomes resolve the evolution of fungal bioluminescence.</title>
        <authorList>
            <person name="Tsai I.J."/>
        </authorList>
    </citation>
    <scope>NUCLEOTIDE SEQUENCE</scope>
    <source>
        <strain evidence="1">110903Hualien_Pintung</strain>
    </source>
</reference>